<dbReference type="InterPro" id="IPR000192">
    <property type="entry name" value="Aminotrans_V_dom"/>
</dbReference>
<dbReference type="InterPro" id="IPR024169">
    <property type="entry name" value="SP_NH2Trfase/AEP_transaminase"/>
</dbReference>
<keyword evidence="3 5" id="KW-0663">Pyridoxal phosphate</keyword>
<dbReference type="Pfam" id="PF00266">
    <property type="entry name" value="Aminotran_5"/>
    <property type="match status" value="1"/>
</dbReference>
<evidence type="ECO:0000256" key="4">
    <source>
        <dbReference type="PIRSR" id="PIRSR000524-1"/>
    </source>
</evidence>
<dbReference type="GO" id="GO:0008453">
    <property type="term" value="F:alanine-glyoxylate transaminase activity"/>
    <property type="evidence" value="ECO:0007669"/>
    <property type="project" value="TreeGrafter"/>
</dbReference>
<feature type="domain" description="Aminotransferase class V" evidence="6">
    <location>
        <begin position="20"/>
        <end position="299"/>
    </location>
</feature>
<comment type="cofactor">
    <cofactor evidence="1 5">
        <name>pyridoxal 5'-phosphate</name>
        <dbReference type="ChEBI" id="CHEBI:597326"/>
    </cofactor>
</comment>
<dbReference type="PANTHER" id="PTHR21152">
    <property type="entry name" value="AMINOTRANSFERASE CLASS V"/>
    <property type="match status" value="1"/>
</dbReference>
<protein>
    <submittedName>
        <fullName evidence="7">Aspartate aminotransferase</fullName>
    </submittedName>
</protein>
<dbReference type="RefSeq" id="WP_090538866.1">
    <property type="nucleotide sequence ID" value="NZ_FOYD01000005.1"/>
</dbReference>
<dbReference type="InterPro" id="IPR015424">
    <property type="entry name" value="PyrdxlP-dep_Trfase"/>
</dbReference>
<dbReference type="AlphaFoldDB" id="A0A1I6BQH1"/>
<dbReference type="Gene3D" id="3.40.640.10">
    <property type="entry name" value="Type I PLP-dependent aspartate aminotransferase-like (Major domain)"/>
    <property type="match status" value="1"/>
</dbReference>
<keyword evidence="7" id="KW-0808">Transferase</keyword>
<sequence>MSRLVPSIDPEGLYEYSVVFTDRSLNHMSAEFQQVMRDISATLRQVYHADGVALVPGGGTYGMEAVARQFARDQRCLVLRNGWFSYRWSQIFEMAELPSEELVLKARPTGPGAQAPYTPAPIEEVVASIRTQKPAVVFAPHVETASGILLPDDYLRAVADAVHGVGGLFVLDCVASGALWVDMQACGVDVLISAPQKGWSASPGCALVMFSTLALERIEHTRSNSFACDLRKWLQIMRAYEDGGHAYHATLPTDSLKRFRDTMRETADYGFERLRQQQLALGQAVRNLLQERGFASVAAPGFQAPGVVVSYTADDGIHSGRAFAAQGLQTASGVPLMCDEPDGFKTFRIGLFGLDKLMDVEGAVQRLRDALQTLPA</sequence>
<dbReference type="PANTHER" id="PTHR21152:SF40">
    <property type="entry name" value="ALANINE--GLYOXYLATE AMINOTRANSFERASE"/>
    <property type="match status" value="1"/>
</dbReference>
<evidence type="ECO:0000313" key="7">
    <source>
        <dbReference type="EMBL" id="SFQ83151.1"/>
    </source>
</evidence>
<keyword evidence="7" id="KW-0032">Aminotransferase</keyword>
<dbReference type="STRING" id="1002526.SAMN05216578_105178"/>
<dbReference type="Gene3D" id="3.90.1150.10">
    <property type="entry name" value="Aspartate Aminotransferase, domain 1"/>
    <property type="match status" value="1"/>
</dbReference>
<dbReference type="InterPro" id="IPR015422">
    <property type="entry name" value="PyrdxlP-dep_Trfase_small"/>
</dbReference>
<dbReference type="GO" id="GO:0019265">
    <property type="term" value="P:glycine biosynthetic process, by transamination of glyoxylate"/>
    <property type="evidence" value="ECO:0007669"/>
    <property type="project" value="TreeGrafter"/>
</dbReference>
<feature type="modified residue" description="N6-(pyridoxal phosphate)lysine" evidence="5">
    <location>
        <position position="197"/>
    </location>
</feature>
<dbReference type="Proteomes" id="UP000242815">
    <property type="component" value="Unassembled WGS sequence"/>
</dbReference>
<comment type="similarity">
    <text evidence="2">Belongs to the class-V pyridoxal-phosphate-dependent aminotransferase family.</text>
</comment>
<dbReference type="SUPFAM" id="SSF53383">
    <property type="entry name" value="PLP-dependent transferases"/>
    <property type="match status" value="1"/>
</dbReference>
<name>A0A1I6BQH1_9GAMM</name>
<reference evidence="7 8" key="1">
    <citation type="submission" date="2016-10" db="EMBL/GenBank/DDBJ databases">
        <authorList>
            <person name="de Groot N.N."/>
        </authorList>
    </citation>
    <scope>NUCLEOTIDE SEQUENCE [LARGE SCALE GENOMIC DNA]</scope>
    <source>
        <strain evidence="7 8">JCM 18415</strain>
    </source>
</reference>
<evidence type="ECO:0000256" key="3">
    <source>
        <dbReference type="ARBA" id="ARBA00022898"/>
    </source>
</evidence>
<gene>
    <name evidence="7" type="ORF">SAMN05216578_105178</name>
</gene>
<evidence type="ECO:0000259" key="6">
    <source>
        <dbReference type="Pfam" id="PF00266"/>
    </source>
</evidence>
<evidence type="ECO:0000256" key="5">
    <source>
        <dbReference type="PIRSR" id="PIRSR000524-50"/>
    </source>
</evidence>
<feature type="binding site" evidence="4">
    <location>
        <position position="348"/>
    </location>
    <ligand>
        <name>substrate</name>
    </ligand>
</feature>
<evidence type="ECO:0000313" key="8">
    <source>
        <dbReference type="Proteomes" id="UP000242815"/>
    </source>
</evidence>
<dbReference type="PIRSF" id="PIRSF000524">
    <property type="entry name" value="SPT"/>
    <property type="match status" value="1"/>
</dbReference>
<accession>A0A1I6BQH1</accession>
<evidence type="ECO:0000256" key="2">
    <source>
        <dbReference type="ARBA" id="ARBA00009236"/>
    </source>
</evidence>
<evidence type="ECO:0000256" key="1">
    <source>
        <dbReference type="ARBA" id="ARBA00001933"/>
    </source>
</evidence>
<organism evidence="7 8">
    <name type="scientific">Halopseudomonas formosensis</name>
    <dbReference type="NCBI Taxonomy" id="1002526"/>
    <lineage>
        <taxon>Bacteria</taxon>
        <taxon>Pseudomonadati</taxon>
        <taxon>Pseudomonadota</taxon>
        <taxon>Gammaproteobacteria</taxon>
        <taxon>Pseudomonadales</taxon>
        <taxon>Pseudomonadaceae</taxon>
        <taxon>Halopseudomonas</taxon>
    </lineage>
</organism>
<dbReference type="InterPro" id="IPR015421">
    <property type="entry name" value="PyrdxlP-dep_Trfase_major"/>
</dbReference>
<dbReference type="OrthoDB" id="9766472at2"/>
<dbReference type="GO" id="GO:0004760">
    <property type="term" value="F:L-serine-pyruvate transaminase activity"/>
    <property type="evidence" value="ECO:0007669"/>
    <property type="project" value="TreeGrafter"/>
</dbReference>
<proteinExistence type="inferred from homology"/>
<dbReference type="EMBL" id="FOYD01000005">
    <property type="protein sequence ID" value="SFQ83151.1"/>
    <property type="molecule type" value="Genomic_DNA"/>
</dbReference>